<name>A0A9X3WSS4_9BACI</name>
<keyword evidence="3" id="KW-1185">Reference proteome</keyword>
<feature type="coiled-coil region" evidence="1">
    <location>
        <begin position="89"/>
        <end position="116"/>
    </location>
</feature>
<dbReference type="RefSeq" id="WP_272434826.1">
    <property type="nucleotide sequence ID" value="NZ_JAMQKB010000001.1"/>
</dbReference>
<evidence type="ECO:0000313" key="3">
    <source>
        <dbReference type="Proteomes" id="UP001145050"/>
    </source>
</evidence>
<comment type="caution">
    <text evidence="2">The sequence shown here is derived from an EMBL/GenBank/DDBJ whole genome shotgun (WGS) entry which is preliminary data.</text>
</comment>
<accession>A0A9X3WSS4</accession>
<dbReference type="EMBL" id="JAMQKB010000001">
    <property type="protein sequence ID" value="MDC3423166.1"/>
    <property type="molecule type" value="Genomic_DNA"/>
</dbReference>
<evidence type="ECO:0000313" key="2">
    <source>
        <dbReference type="EMBL" id="MDC3423166.1"/>
    </source>
</evidence>
<gene>
    <name evidence="2" type="ORF">NC797_01415</name>
</gene>
<keyword evidence="1" id="KW-0175">Coiled coil</keyword>
<sequence length="194" mass="22656">MKYIIVWTMTLIIIAGSSVNVTDTQLLATENNEKKAVTLDIKQEQMSSHLLKDELAKNNAQALTPLTKSKNTEKPTVIEIKEQYRSSFERLEKQTRKKLNQLIDKARKEYKQKKQAGEDISYINFYTKYSALAQQLEQKTNTSFERVYTSLEQKLEENGYQKNNAIEFKNTYTKTKQDIKQKIMERSIQLLVAF</sequence>
<reference evidence="2" key="1">
    <citation type="submission" date="2022-06" db="EMBL/GenBank/DDBJ databases">
        <title>Aquibacillus sp. a new bacterium isolated from soil saline samples.</title>
        <authorList>
            <person name="Galisteo C."/>
            <person name="De La Haba R."/>
            <person name="Sanchez-Porro C."/>
            <person name="Ventosa A."/>
        </authorList>
    </citation>
    <scope>NUCLEOTIDE SEQUENCE</scope>
    <source>
        <strain evidence="2">3ASR75-11</strain>
    </source>
</reference>
<evidence type="ECO:0000256" key="1">
    <source>
        <dbReference type="SAM" id="Coils"/>
    </source>
</evidence>
<proteinExistence type="predicted"/>
<protein>
    <submittedName>
        <fullName evidence="2">Uncharacterized protein</fullName>
    </submittedName>
</protein>
<organism evidence="2 3">
    <name type="scientific">Terrihalobacillus insolitus</name>
    <dbReference type="NCBI Taxonomy" id="2950438"/>
    <lineage>
        <taxon>Bacteria</taxon>
        <taxon>Bacillati</taxon>
        <taxon>Bacillota</taxon>
        <taxon>Bacilli</taxon>
        <taxon>Bacillales</taxon>
        <taxon>Bacillaceae</taxon>
        <taxon>Terrihalobacillus</taxon>
    </lineage>
</organism>
<dbReference type="AlphaFoldDB" id="A0A9X3WSS4"/>
<dbReference type="Proteomes" id="UP001145050">
    <property type="component" value="Unassembled WGS sequence"/>
</dbReference>